<dbReference type="GO" id="GO:0005762">
    <property type="term" value="C:mitochondrial large ribosomal subunit"/>
    <property type="evidence" value="ECO:0007669"/>
    <property type="project" value="TreeGrafter"/>
</dbReference>
<evidence type="ECO:0000256" key="4">
    <source>
        <dbReference type="RuleBase" id="RU004413"/>
    </source>
</evidence>
<dbReference type="Pfam" id="PF00252">
    <property type="entry name" value="Ribosomal_L16"/>
    <property type="match status" value="1"/>
</dbReference>
<dbReference type="KEGG" id="som:SOMG_00683"/>
<dbReference type="GO" id="GO:0003735">
    <property type="term" value="F:structural constituent of ribosome"/>
    <property type="evidence" value="ECO:0007669"/>
    <property type="project" value="InterPro"/>
</dbReference>
<evidence type="ECO:0000256" key="3">
    <source>
        <dbReference type="ARBA" id="ARBA00023274"/>
    </source>
</evidence>
<dbReference type="Gene3D" id="3.90.1170.10">
    <property type="entry name" value="Ribosomal protein L10e/L16"/>
    <property type="match status" value="1"/>
</dbReference>
<dbReference type="InterPro" id="IPR016180">
    <property type="entry name" value="Ribosomal_uL16_dom"/>
</dbReference>
<evidence type="ECO:0000313" key="7">
    <source>
        <dbReference type="Proteomes" id="UP001212411"/>
    </source>
</evidence>
<name>A0AAF0ATK4_9SCHI</name>
<feature type="compositionally biased region" description="Polar residues" evidence="5">
    <location>
        <begin position="201"/>
        <end position="217"/>
    </location>
</feature>
<dbReference type="InterPro" id="IPR000114">
    <property type="entry name" value="Ribosomal_uL16_bact-type"/>
</dbReference>
<evidence type="ECO:0000256" key="2">
    <source>
        <dbReference type="ARBA" id="ARBA00022980"/>
    </source>
</evidence>
<keyword evidence="7" id="KW-1185">Reference proteome</keyword>
<dbReference type="SUPFAM" id="SSF54686">
    <property type="entry name" value="Ribosomal protein L16p/L10e"/>
    <property type="match status" value="1"/>
</dbReference>
<dbReference type="GeneID" id="80874166"/>
<sequence>MLHLWKNPSLHSRTTFGVASNLLRERPSSWSLAPIALNLRWSHQYAPRRVKFKKAQKGRVHVPTGGSTKGTQLEWGEYGMRLCDRSIRFRAKQLETAEQIIKRILKPIKNANIYTRFTCNIPVCVKGNETRMGKGKGAFEFWAARIPIGRVVFEVGGEGMREELAQHALRQAAFHLPGKFELVTKNSPKRLGNTLIHENKTSSIKTENSKGTDSISA</sequence>
<evidence type="ECO:0000313" key="6">
    <source>
        <dbReference type="EMBL" id="WBW70727.1"/>
    </source>
</evidence>
<dbReference type="CDD" id="cd01433">
    <property type="entry name" value="Ribosomal_L16_L10e"/>
    <property type="match status" value="1"/>
</dbReference>
<dbReference type="PANTHER" id="PTHR12220">
    <property type="entry name" value="50S/60S RIBOSOMAL PROTEIN L16"/>
    <property type="match status" value="1"/>
</dbReference>
<dbReference type="GO" id="GO:0019843">
    <property type="term" value="F:rRNA binding"/>
    <property type="evidence" value="ECO:0007669"/>
    <property type="project" value="InterPro"/>
</dbReference>
<keyword evidence="2 4" id="KW-0689">Ribosomal protein</keyword>
<dbReference type="PRINTS" id="PR00060">
    <property type="entry name" value="RIBOSOMALL16"/>
</dbReference>
<dbReference type="InterPro" id="IPR047873">
    <property type="entry name" value="Ribosomal_uL16"/>
</dbReference>
<evidence type="ECO:0000256" key="5">
    <source>
        <dbReference type="SAM" id="MobiDB-lite"/>
    </source>
</evidence>
<evidence type="ECO:0000256" key="1">
    <source>
        <dbReference type="ARBA" id="ARBA00008931"/>
    </source>
</evidence>
<keyword evidence="3 4" id="KW-0687">Ribonucleoprotein</keyword>
<reference evidence="6 7" key="1">
    <citation type="journal article" date="2023" name="G3 (Bethesda)">
        <title>A high-quality reference genome for the fission yeast Schizosaccharomyces osmophilus.</title>
        <authorList>
            <person name="Jia G.S."/>
            <person name="Zhang W.C."/>
            <person name="Liang Y."/>
            <person name="Liu X.H."/>
            <person name="Rhind N."/>
            <person name="Pidoux A."/>
            <person name="Brysch-Herzberg M."/>
            <person name="Du L.L."/>
        </authorList>
    </citation>
    <scope>NUCLEOTIDE SEQUENCE [LARGE SCALE GENOMIC DNA]</scope>
    <source>
        <strain evidence="6 7">CBS 15793</strain>
    </source>
</reference>
<accession>A0AAF0ATK4</accession>
<dbReference type="GO" id="GO:0032543">
    <property type="term" value="P:mitochondrial translation"/>
    <property type="evidence" value="ECO:0007669"/>
    <property type="project" value="TreeGrafter"/>
</dbReference>
<dbReference type="AlphaFoldDB" id="A0AAF0ATK4"/>
<dbReference type="Proteomes" id="UP001212411">
    <property type="component" value="Chromosome 1"/>
</dbReference>
<organism evidence="6 7">
    <name type="scientific">Schizosaccharomyces osmophilus</name>
    <dbReference type="NCBI Taxonomy" id="2545709"/>
    <lineage>
        <taxon>Eukaryota</taxon>
        <taxon>Fungi</taxon>
        <taxon>Dikarya</taxon>
        <taxon>Ascomycota</taxon>
        <taxon>Taphrinomycotina</taxon>
        <taxon>Schizosaccharomycetes</taxon>
        <taxon>Schizosaccharomycetales</taxon>
        <taxon>Schizosaccharomycetaceae</taxon>
        <taxon>Schizosaccharomyces</taxon>
    </lineage>
</organism>
<dbReference type="InterPro" id="IPR020798">
    <property type="entry name" value="Ribosomal_uL16_CS"/>
</dbReference>
<dbReference type="PANTHER" id="PTHR12220:SF13">
    <property type="entry name" value="LARGE RIBOSOMAL SUBUNIT PROTEIN UL16M"/>
    <property type="match status" value="1"/>
</dbReference>
<protein>
    <submittedName>
        <fullName evidence="6">Mitochondrial ribosomal protein subunit L16</fullName>
    </submittedName>
</protein>
<dbReference type="EMBL" id="CP115611">
    <property type="protein sequence ID" value="WBW70727.1"/>
    <property type="molecule type" value="Genomic_DNA"/>
</dbReference>
<proteinExistence type="inferred from homology"/>
<comment type="similarity">
    <text evidence="1 4">Belongs to the universal ribosomal protein uL16 family.</text>
</comment>
<feature type="region of interest" description="Disordered" evidence="5">
    <location>
        <begin position="191"/>
        <end position="217"/>
    </location>
</feature>
<dbReference type="RefSeq" id="XP_056034970.1">
    <property type="nucleotide sequence ID" value="XM_056179477.1"/>
</dbReference>
<dbReference type="InterPro" id="IPR036920">
    <property type="entry name" value="Ribosomal_uL16_sf"/>
</dbReference>
<dbReference type="NCBIfam" id="TIGR01164">
    <property type="entry name" value="rplP_bact"/>
    <property type="match status" value="1"/>
</dbReference>
<dbReference type="PROSITE" id="PS00701">
    <property type="entry name" value="RIBOSOMAL_L16_2"/>
    <property type="match status" value="1"/>
</dbReference>
<gene>
    <name evidence="6" type="primary">mrpl16</name>
    <name evidence="6" type="ORF">SOMG_00683</name>
</gene>